<dbReference type="Gene3D" id="3.10.450.40">
    <property type="match status" value="1"/>
</dbReference>
<evidence type="ECO:0000313" key="5">
    <source>
        <dbReference type="Proteomes" id="UP000237040"/>
    </source>
</evidence>
<evidence type="ECO:0000313" key="4">
    <source>
        <dbReference type="EMBL" id="PMP67260.1"/>
    </source>
</evidence>
<accession>A0A2J6WE71</accession>
<sequence>MKKKILVALFVLGLLSSMAFVGRHFVMAGNTPSTQAVSSGTSVTQSNQAVTEGTETKDEAIETDTQSGAQEPNYVGSIKVTDTNAKDEASESSALQGLAKISQSEAEASALAKVPGTVVKTTLDNENGYLVYAVEVKDAQGKVFDVKVDAGNGTVLATEASDGAEEKATQEEVSKAPDTDTVQEEVAGEH</sequence>
<evidence type="ECO:0000256" key="1">
    <source>
        <dbReference type="SAM" id="MobiDB-lite"/>
    </source>
</evidence>
<feature type="compositionally biased region" description="Polar residues" evidence="1">
    <location>
        <begin position="34"/>
        <end position="53"/>
    </location>
</feature>
<feature type="compositionally biased region" description="Basic and acidic residues" evidence="1">
    <location>
        <begin position="164"/>
        <end position="178"/>
    </location>
</feature>
<organism evidence="4 5">
    <name type="scientific">Caldisericum exile</name>
    <dbReference type="NCBI Taxonomy" id="693075"/>
    <lineage>
        <taxon>Bacteria</taxon>
        <taxon>Pseudomonadati</taxon>
        <taxon>Caldisericota/Cryosericota group</taxon>
        <taxon>Caldisericota</taxon>
        <taxon>Caldisericia</taxon>
        <taxon>Caldisericales</taxon>
        <taxon>Caldisericaceae</taxon>
        <taxon>Caldisericum</taxon>
    </lineage>
</organism>
<dbReference type="Pfam" id="PF03413">
    <property type="entry name" value="PepSY"/>
    <property type="match status" value="1"/>
</dbReference>
<reference evidence="4 5" key="1">
    <citation type="submission" date="2018-01" db="EMBL/GenBank/DDBJ databases">
        <title>Metagenomic assembled genomes from two thermal pools in the Uzon Caldera, Kamchatka, Russia.</title>
        <authorList>
            <person name="Wilkins L."/>
            <person name="Ettinger C."/>
        </authorList>
    </citation>
    <scope>NUCLEOTIDE SEQUENCE [LARGE SCALE GENOMIC DNA]</scope>
    <source>
        <strain evidence="4">ZAV-07</strain>
    </source>
</reference>
<feature type="chain" id="PRO_5016421992" evidence="2">
    <location>
        <begin position="20"/>
        <end position="190"/>
    </location>
</feature>
<comment type="caution">
    <text evidence="4">The sequence shown here is derived from an EMBL/GenBank/DDBJ whole genome shotgun (WGS) entry which is preliminary data.</text>
</comment>
<evidence type="ECO:0000256" key="2">
    <source>
        <dbReference type="SAM" id="SignalP"/>
    </source>
</evidence>
<evidence type="ECO:0000259" key="3">
    <source>
        <dbReference type="Pfam" id="PF03413"/>
    </source>
</evidence>
<gene>
    <name evidence="4" type="ORF">C0189_03465</name>
</gene>
<dbReference type="RefSeq" id="WP_424587025.1">
    <property type="nucleotide sequence ID" value="NZ_JBNATC010000023.1"/>
</dbReference>
<feature type="region of interest" description="Disordered" evidence="1">
    <location>
        <begin position="157"/>
        <end position="190"/>
    </location>
</feature>
<dbReference type="AlphaFoldDB" id="A0A2J6WE71"/>
<dbReference type="InterPro" id="IPR025711">
    <property type="entry name" value="PepSY"/>
</dbReference>
<proteinExistence type="predicted"/>
<dbReference type="Proteomes" id="UP000237040">
    <property type="component" value="Unassembled WGS sequence"/>
</dbReference>
<feature type="domain" description="PepSY" evidence="3">
    <location>
        <begin position="100"/>
        <end position="159"/>
    </location>
</feature>
<protein>
    <submittedName>
        <fullName evidence="4">Peptidase M4</fullName>
    </submittedName>
</protein>
<dbReference type="EMBL" id="PNIL01000052">
    <property type="protein sequence ID" value="PMP67260.1"/>
    <property type="molecule type" value="Genomic_DNA"/>
</dbReference>
<name>A0A2J6WE71_9BACT</name>
<keyword evidence="2" id="KW-0732">Signal</keyword>
<feature type="signal peptide" evidence="2">
    <location>
        <begin position="1"/>
        <end position="19"/>
    </location>
</feature>
<feature type="region of interest" description="Disordered" evidence="1">
    <location>
        <begin position="34"/>
        <end position="72"/>
    </location>
</feature>